<name>A0A6N4ST11_CYTH3</name>
<dbReference type="OrthoDB" id="5296448at2"/>
<evidence type="ECO:0000313" key="2">
    <source>
        <dbReference type="Proteomes" id="UP000001822"/>
    </source>
</evidence>
<sequence>MAELSVSEKEHVQLELDKLNEAVARTTDFSEKLELKDKIHNMTMILNGVKPYGSINYFCEGCGS</sequence>
<evidence type="ECO:0000313" key="1">
    <source>
        <dbReference type="EMBL" id="ABG59526.1"/>
    </source>
</evidence>
<organism evidence="1 2">
    <name type="scientific">Cytophaga hutchinsonii (strain ATCC 33406 / DSM 1761 / CIP 103989 / NBRC 15051 / NCIMB 9469 / D465)</name>
    <dbReference type="NCBI Taxonomy" id="269798"/>
    <lineage>
        <taxon>Bacteria</taxon>
        <taxon>Pseudomonadati</taxon>
        <taxon>Bacteroidota</taxon>
        <taxon>Cytophagia</taxon>
        <taxon>Cytophagales</taxon>
        <taxon>Cytophagaceae</taxon>
        <taxon>Cytophaga</taxon>
    </lineage>
</organism>
<dbReference type="AlphaFoldDB" id="A0A6N4ST11"/>
<keyword evidence="2" id="KW-1185">Reference proteome</keyword>
<dbReference type="EMBL" id="CP000383">
    <property type="protein sequence ID" value="ABG59526.1"/>
    <property type="molecule type" value="Genomic_DNA"/>
</dbReference>
<dbReference type="KEGG" id="chu:CHU_2263"/>
<reference evidence="1 2" key="1">
    <citation type="journal article" date="2007" name="Appl. Environ. Microbiol.">
        <title>Genome sequence of the cellulolytic gliding bacterium Cytophaga hutchinsonii.</title>
        <authorList>
            <person name="Xie G."/>
            <person name="Bruce D.C."/>
            <person name="Challacombe J.F."/>
            <person name="Chertkov O."/>
            <person name="Detter J.C."/>
            <person name="Gilna P."/>
            <person name="Han C.S."/>
            <person name="Lucas S."/>
            <person name="Misra M."/>
            <person name="Myers G.L."/>
            <person name="Richardson P."/>
            <person name="Tapia R."/>
            <person name="Thayer N."/>
            <person name="Thompson L.S."/>
            <person name="Brettin T.S."/>
            <person name="Henrissat B."/>
            <person name="Wilson D.B."/>
            <person name="McBride M.J."/>
        </authorList>
    </citation>
    <scope>NUCLEOTIDE SEQUENCE [LARGE SCALE GENOMIC DNA]</scope>
    <source>
        <strain evidence="2">ATCC 33406 / DSM 1761 / CIP 103989 / NBRC 15051 / NCIMB 9469 / D465</strain>
    </source>
</reference>
<dbReference type="RefSeq" id="WP_011585643.1">
    <property type="nucleotide sequence ID" value="NC_008255.1"/>
</dbReference>
<proteinExistence type="predicted"/>
<accession>A0A6N4ST11</accession>
<dbReference type="Proteomes" id="UP000001822">
    <property type="component" value="Chromosome"/>
</dbReference>
<gene>
    <name evidence="1" type="ordered locus">CHU_2263</name>
</gene>
<protein>
    <submittedName>
        <fullName evidence="1">Uncharacterized protein</fullName>
    </submittedName>
</protein>